<dbReference type="PANTHER" id="PTHR12110:SF48">
    <property type="entry name" value="BLL3656 PROTEIN"/>
    <property type="match status" value="1"/>
</dbReference>
<evidence type="ECO:0000313" key="3">
    <source>
        <dbReference type="Proteomes" id="UP000215158"/>
    </source>
</evidence>
<dbReference type="Gene3D" id="3.20.20.150">
    <property type="entry name" value="Divalent-metal-dependent TIM barrel enzymes"/>
    <property type="match status" value="1"/>
</dbReference>
<keyword evidence="2" id="KW-0255">Endonuclease</keyword>
<evidence type="ECO:0000313" key="2">
    <source>
        <dbReference type="EMBL" id="ASW01709.1"/>
    </source>
</evidence>
<dbReference type="OrthoDB" id="9072761at2"/>
<dbReference type="InterPro" id="IPR036237">
    <property type="entry name" value="Xyl_isomerase-like_sf"/>
</dbReference>
<dbReference type="KEGG" id="parb:CJU94_26520"/>
<dbReference type="Proteomes" id="UP000215158">
    <property type="component" value="Chromosome 2"/>
</dbReference>
<reference evidence="2 3" key="1">
    <citation type="submission" date="2017-08" db="EMBL/GenBank/DDBJ databases">
        <title>Identification and genetic characteristics of simultaneous BTEX- and naphthalene-degrading Paraburkholderia sp. BN5 isolated from petroleum-contaminated soil.</title>
        <authorList>
            <person name="Lee Y."/>
            <person name="Jeon C.O."/>
        </authorList>
    </citation>
    <scope>NUCLEOTIDE SEQUENCE [LARGE SCALE GENOMIC DNA]</scope>
    <source>
        <strain evidence="2 3">BN5</strain>
    </source>
</reference>
<dbReference type="Pfam" id="PF01261">
    <property type="entry name" value="AP_endonuc_2"/>
    <property type="match status" value="1"/>
</dbReference>
<dbReference type="InterPro" id="IPR050312">
    <property type="entry name" value="IolE/XylAMocC-like"/>
</dbReference>
<dbReference type="GO" id="GO:0004519">
    <property type="term" value="F:endonuclease activity"/>
    <property type="evidence" value="ECO:0007669"/>
    <property type="project" value="UniProtKB-KW"/>
</dbReference>
<evidence type="ECO:0000259" key="1">
    <source>
        <dbReference type="Pfam" id="PF01261"/>
    </source>
</evidence>
<proteinExistence type="predicted"/>
<organism evidence="2 3">
    <name type="scientific">Paraburkholderia aromaticivorans</name>
    <dbReference type="NCBI Taxonomy" id="2026199"/>
    <lineage>
        <taxon>Bacteria</taxon>
        <taxon>Pseudomonadati</taxon>
        <taxon>Pseudomonadota</taxon>
        <taxon>Betaproteobacteria</taxon>
        <taxon>Burkholderiales</taxon>
        <taxon>Burkholderiaceae</taxon>
        <taxon>Paraburkholderia</taxon>
    </lineage>
</organism>
<dbReference type="RefSeq" id="WP_095421602.1">
    <property type="nucleotide sequence ID" value="NZ_CP022990.1"/>
</dbReference>
<dbReference type="AlphaFoldDB" id="A0A248VRQ4"/>
<keyword evidence="2" id="KW-0540">Nuclease</keyword>
<dbReference type="EMBL" id="CP022990">
    <property type="protein sequence ID" value="ASW01709.1"/>
    <property type="molecule type" value="Genomic_DNA"/>
</dbReference>
<dbReference type="PANTHER" id="PTHR12110">
    <property type="entry name" value="HYDROXYPYRUVATE ISOMERASE"/>
    <property type="match status" value="1"/>
</dbReference>
<protein>
    <submittedName>
        <fullName evidence="2">AP endonuclease</fullName>
    </submittedName>
</protein>
<dbReference type="InterPro" id="IPR013022">
    <property type="entry name" value="Xyl_isomerase-like_TIM-brl"/>
</dbReference>
<accession>A0A248VRQ4</accession>
<feature type="domain" description="Xylose isomerase-like TIM barrel" evidence="1">
    <location>
        <begin position="28"/>
        <end position="261"/>
    </location>
</feature>
<gene>
    <name evidence="2" type="ORF">CJU94_26520</name>
</gene>
<name>A0A248VRQ4_9BURK</name>
<dbReference type="SUPFAM" id="SSF51658">
    <property type="entry name" value="Xylose isomerase-like"/>
    <property type="match status" value="1"/>
</dbReference>
<keyword evidence="2" id="KW-0378">Hydrolase</keyword>
<keyword evidence="3" id="KW-1185">Reference proteome</keyword>
<sequence length="286" mass="31131">MKQPNARAISLSALTVLELTPPQMVECAAQAGYDCVGLRLLPATDQEVRHEIIGDTPFRRETLARLRDTGIKVLDVEILRLKPETNVTDYEPVLESAAELGASYVLVAGNDPDEARTADRLAQLCDLAKPLGLSPSLEPMPWTNAKDITQGARIVKAAARSNTGLIIDPIHFDRAGSSIEELGALPREYFGYLQFCDAPAARPTDLETLLFQARCERMIPGEGGLDLAGILRALPDHLPLSIEVPMEQWAKSTPAVQRARRLREATLDVLARTYAAGSTGAPDTRQ</sequence>